<protein>
    <recommendedName>
        <fullName evidence="2">Cadherin domain-containing protein</fullName>
    </recommendedName>
</protein>
<feature type="non-terminal residue" evidence="1">
    <location>
        <position position="1"/>
    </location>
</feature>
<evidence type="ECO:0008006" key="2">
    <source>
        <dbReference type="Google" id="ProtNLM"/>
    </source>
</evidence>
<accession>A0A1B6EBH5</accession>
<proteinExistence type="predicted"/>
<feature type="non-terminal residue" evidence="1">
    <location>
        <position position="109"/>
    </location>
</feature>
<dbReference type="InterPro" id="IPR013783">
    <property type="entry name" value="Ig-like_fold"/>
</dbReference>
<organism evidence="1">
    <name type="scientific">Clastoptera arizonana</name>
    <name type="common">Arizona spittle bug</name>
    <dbReference type="NCBI Taxonomy" id="38151"/>
    <lineage>
        <taxon>Eukaryota</taxon>
        <taxon>Metazoa</taxon>
        <taxon>Ecdysozoa</taxon>
        <taxon>Arthropoda</taxon>
        <taxon>Hexapoda</taxon>
        <taxon>Insecta</taxon>
        <taxon>Pterygota</taxon>
        <taxon>Neoptera</taxon>
        <taxon>Paraneoptera</taxon>
        <taxon>Hemiptera</taxon>
        <taxon>Auchenorrhyncha</taxon>
        <taxon>Cercopoidea</taxon>
        <taxon>Clastopteridae</taxon>
        <taxon>Clastoptera</taxon>
    </lineage>
</organism>
<name>A0A1B6EBH5_9HEMI</name>
<dbReference type="Gene3D" id="2.60.40.10">
    <property type="entry name" value="Immunoglobulins"/>
    <property type="match status" value="1"/>
</dbReference>
<evidence type="ECO:0000313" key="1">
    <source>
        <dbReference type="EMBL" id="JAS35296.1"/>
    </source>
</evidence>
<sequence>DTKAGDIIYRLRATDQDKDYPLVFGATDFGSYVVQLETLPCNIQDSHCSANVYLKRSVAPQQKYTFRLTVTDTSGDTATKQVTLEITDSTTDINVVFPHIPGLIMVPEV</sequence>
<dbReference type="AlphaFoldDB" id="A0A1B6EBH5"/>
<dbReference type="EMBL" id="GEDC01002002">
    <property type="protein sequence ID" value="JAS35296.1"/>
    <property type="molecule type" value="Transcribed_RNA"/>
</dbReference>
<gene>
    <name evidence="1" type="ORF">g.45943</name>
</gene>
<reference evidence="1" key="1">
    <citation type="submission" date="2015-12" db="EMBL/GenBank/DDBJ databases">
        <title>De novo transcriptome assembly of four potential Pierce s Disease insect vectors from Arizona vineyards.</title>
        <authorList>
            <person name="Tassone E.E."/>
        </authorList>
    </citation>
    <scope>NUCLEOTIDE SEQUENCE</scope>
</reference>